<accession>A0AAV2RLD2</accession>
<evidence type="ECO:0000259" key="2">
    <source>
        <dbReference type="SMART" id="SM00014"/>
    </source>
</evidence>
<feature type="transmembrane region" description="Helical" evidence="1">
    <location>
        <begin position="74"/>
        <end position="95"/>
    </location>
</feature>
<feature type="non-terminal residue" evidence="3">
    <location>
        <position position="1"/>
    </location>
</feature>
<keyword evidence="4" id="KW-1185">Reference proteome</keyword>
<comment type="caution">
    <text evidence="3">The sequence shown here is derived from an EMBL/GenBank/DDBJ whole genome shotgun (WGS) entry which is preliminary data.</text>
</comment>
<dbReference type="SMART" id="SM00014">
    <property type="entry name" value="acidPPc"/>
    <property type="match status" value="1"/>
</dbReference>
<dbReference type="InterPro" id="IPR000326">
    <property type="entry name" value="PAP2/HPO"/>
</dbReference>
<dbReference type="EMBL" id="CAXKWB010025607">
    <property type="protein sequence ID" value="CAL4128406.1"/>
    <property type="molecule type" value="Genomic_DNA"/>
</dbReference>
<sequence length="213" mass="23963">NRMGEKREVPPQLKAVLDWDIQITNGFVKFIDQNYGPLSKWKLHFKSLEMSCHGIPWILFMAIITFLISGLRWLSVNLFFALIFDIVVVAIVKAITRRRRPTNNKEMPYGTFGPDKFSFPSGHCTRATMVAIILIVQCSMGIPLTILLLSWSLSVSVSRVLLQRHHILDVSAGFVIGAVQALIVNAFWLSEDSAQAVAYFFLDETQAGASYDV</sequence>
<dbReference type="SUPFAM" id="SSF48317">
    <property type="entry name" value="Acid phosphatase/Vanadium-dependent haloperoxidase"/>
    <property type="match status" value="1"/>
</dbReference>
<evidence type="ECO:0000313" key="4">
    <source>
        <dbReference type="Proteomes" id="UP001497623"/>
    </source>
</evidence>
<dbReference type="Pfam" id="PF01569">
    <property type="entry name" value="PAP2"/>
    <property type="match status" value="1"/>
</dbReference>
<feature type="transmembrane region" description="Helical" evidence="1">
    <location>
        <begin position="127"/>
        <end position="151"/>
    </location>
</feature>
<evidence type="ECO:0000313" key="3">
    <source>
        <dbReference type="EMBL" id="CAL4128406.1"/>
    </source>
</evidence>
<keyword evidence="1" id="KW-0812">Transmembrane</keyword>
<dbReference type="Proteomes" id="UP001497623">
    <property type="component" value="Unassembled WGS sequence"/>
</dbReference>
<organism evidence="3 4">
    <name type="scientific">Meganyctiphanes norvegica</name>
    <name type="common">Northern krill</name>
    <name type="synonym">Thysanopoda norvegica</name>
    <dbReference type="NCBI Taxonomy" id="48144"/>
    <lineage>
        <taxon>Eukaryota</taxon>
        <taxon>Metazoa</taxon>
        <taxon>Ecdysozoa</taxon>
        <taxon>Arthropoda</taxon>
        <taxon>Crustacea</taxon>
        <taxon>Multicrustacea</taxon>
        <taxon>Malacostraca</taxon>
        <taxon>Eumalacostraca</taxon>
        <taxon>Eucarida</taxon>
        <taxon>Euphausiacea</taxon>
        <taxon>Euphausiidae</taxon>
        <taxon>Meganyctiphanes</taxon>
    </lineage>
</organism>
<dbReference type="AlphaFoldDB" id="A0AAV2RLD2"/>
<dbReference type="PANTHER" id="PTHR14969">
    <property type="entry name" value="SPHINGOSINE-1-PHOSPHATE PHOSPHOHYDROLASE"/>
    <property type="match status" value="1"/>
</dbReference>
<dbReference type="Gene3D" id="1.20.144.10">
    <property type="entry name" value="Phosphatidic acid phosphatase type 2/haloperoxidase"/>
    <property type="match status" value="1"/>
</dbReference>
<gene>
    <name evidence="3" type="ORF">MNOR_LOCUS26082</name>
</gene>
<feature type="domain" description="Phosphatidic acid phosphatase type 2/haloperoxidase" evidence="2">
    <location>
        <begin position="73"/>
        <end position="185"/>
    </location>
</feature>
<feature type="transmembrane region" description="Helical" evidence="1">
    <location>
        <begin position="171"/>
        <end position="189"/>
    </location>
</feature>
<proteinExistence type="predicted"/>
<evidence type="ECO:0000256" key="1">
    <source>
        <dbReference type="SAM" id="Phobius"/>
    </source>
</evidence>
<reference evidence="3 4" key="1">
    <citation type="submission" date="2024-05" db="EMBL/GenBank/DDBJ databases">
        <authorList>
            <person name="Wallberg A."/>
        </authorList>
    </citation>
    <scope>NUCLEOTIDE SEQUENCE [LARGE SCALE GENOMIC DNA]</scope>
</reference>
<protein>
    <recommendedName>
        <fullName evidence="2">Phosphatidic acid phosphatase type 2/haloperoxidase domain-containing protein</fullName>
    </recommendedName>
</protein>
<name>A0AAV2RLD2_MEGNR</name>
<feature type="transmembrane region" description="Helical" evidence="1">
    <location>
        <begin position="50"/>
        <end position="68"/>
    </location>
</feature>
<keyword evidence="1" id="KW-1133">Transmembrane helix</keyword>
<keyword evidence="1" id="KW-0472">Membrane</keyword>
<dbReference type="PANTHER" id="PTHR14969:SF13">
    <property type="entry name" value="AT30094P"/>
    <property type="match status" value="1"/>
</dbReference>
<dbReference type="GO" id="GO:0042392">
    <property type="term" value="F:sphingosine-1-phosphate phosphatase activity"/>
    <property type="evidence" value="ECO:0007669"/>
    <property type="project" value="TreeGrafter"/>
</dbReference>
<dbReference type="InterPro" id="IPR036938">
    <property type="entry name" value="PAP2/HPO_sf"/>
</dbReference>